<dbReference type="InterPro" id="IPR025388">
    <property type="entry name" value="Alginate_export_dom"/>
</dbReference>
<dbReference type="PATRIC" id="fig|867902.3.peg.2059"/>
<dbReference type="EMBL" id="CP003283">
    <property type="protein sequence ID" value="AFL98236.1"/>
    <property type="molecule type" value="Genomic_DNA"/>
</dbReference>
<dbReference type="Pfam" id="PF13372">
    <property type="entry name" value="Alginate_exp"/>
    <property type="match status" value="1"/>
</dbReference>
<dbReference type="AlphaFoldDB" id="I4A2Q2"/>
<dbReference type="GeneID" id="71570147"/>
<protein>
    <recommendedName>
        <fullName evidence="2">Alginate export domain-containing protein</fullName>
    </recommendedName>
</protein>
<evidence type="ECO:0000313" key="3">
    <source>
        <dbReference type="EMBL" id="AFL98236.1"/>
    </source>
</evidence>
<dbReference type="KEGG" id="orh:Ornrh_2104"/>
<name>I4A2Q2_ORNRL</name>
<dbReference type="STRING" id="867902.Ornrh_2104"/>
<keyword evidence="1" id="KW-0732">Signal</keyword>
<dbReference type="HOGENOM" id="CLU_038567_0_0_10"/>
<accession>I4A2Q2</accession>
<keyword evidence="4" id="KW-1185">Reference proteome</keyword>
<dbReference type="GeneID" id="97258696"/>
<evidence type="ECO:0000313" key="4">
    <source>
        <dbReference type="Proteomes" id="UP000006051"/>
    </source>
</evidence>
<sequence>MKKSILSLAAMMAAGVSFAQLSIDANLKTRFEYRHGQADLYVKDTDPATFVSQRTRLGVNYKKDFLELQTSLQNVSVWGDAGQPGASEGVGIYEAWAKLGMGENFSLKLGRQPLSYDDERILGALDWAQTGRTHDAALLSYNNNGLSADAGFAYNQTGENKLGNYYDLHNAFSYKTMQYLHLNRKWAGTTASVLMMNNSFQAPQQDRVYARQTLGGFINSNITPAFNLTGSVYYQTGKAAYDVNLSAYQARLELNYIQPSYQFGLGAELLSGTKYDETEKSHTFVPLYGTNHGFNGFMDYFYVGNYASPSSKGLNDFYGKVAFNVGGDAKLLVQPHVFLANAQIAPDTDKYLGTEVDLVYSNSISKDIKLNVGYSHMFAAESMELVKGGKHGEINNWAWVQLYITPNLFKSNK</sequence>
<evidence type="ECO:0000259" key="2">
    <source>
        <dbReference type="Pfam" id="PF13372"/>
    </source>
</evidence>
<dbReference type="Proteomes" id="UP000006051">
    <property type="component" value="Chromosome"/>
</dbReference>
<dbReference type="Gene3D" id="2.40.160.100">
    <property type="match status" value="1"/>
</dbReference>
<feature type="signal peptide" evidence="1">
    <location>
        <begin position="1"/>
        <end position="19"/>
    </location>
</feature>
<proteinExistence type="predicted"/>
<gene>
    <name evidence="3" type="ordered locus">Ornrh_2104</name>
</gene>
<evidence type="ECO:0000256" key="1">
    <source>
        <dbReference type="SAM" id="SignalP"/>
    </source>
</evidence>
<reference evidence="3 4" key="1">
    <citation type="submission" date="2012-06" db="EMBL/GenBank/DDBJ databases">
        <title>The complete genome of Ornithobacterium rhinotracheale DSM 15997.</title>
        <authorList>
            <consortium name="US DOE Joint Genome Institute (JGI-PGF)"/>
            <person name="Lucas S."/>
            <person name="Copeland A."/>
            <person name="Lapidus A."/>
            <person name="Goodwin L."/>
            <person name="Pitluck S."/>
            <person name="Peters L."/>
            <person name="Mikhailova N."/>
            <person name="Teshima H."/>
            <person name="Kyrpides N."/>
            <person name="Mavromatis K."/>
            <person name="Pagani I."/>
            <person name="Ivanova N."/>
            <person name="Ovchinnikova G."/>
            <person name="Zeytun A."/>
            <person name="Detter J.C."/>
            <person name="Han C."/>
            <person name="Land M."/>
            <person name="Hauser L."/>
            <person name="Markowitz V."/>
            <person name="Cheng J.-F."/>
            <person name="Hugenholtz P."/>
            <person name="Woyke T."/>
            <person name="Wu D."/>
            <person name="Lang E."/>
            <person name="Kopitz M."/>
            <person name="Brambilla E."/>
            <person name="Klenk H.-P."/>
            <person name="Eisen J.A."/>
        </authorList>
    </citation>
    <scope>NUCLEOTIDE SEQUENCE [LARGE SCALE GENOMIC DNA]</scope>
    <source>
        <strain evidence="4">ATCC 51463 / DSM 15997 / CCUG 23171 / LMG 9086</strain>
    </source>
</reference>
<feature type="chain" id="PRO_5003685297" description="Alginate export domain-containing protein" evidence="1">
    <location>
        <begin position="20"/>
        <end position="413"/>
    </location>
</feature>
<organism evidence="3 4">
    <name type="scientific">Ornithobacterium rhinotracheale (strain ATCC 51463 / DSM 15997 / CCUG 23171 / CIP 104009 / LMG 9086)</name>
    <dbReference type="NCBI Taxonomy" id="867902"/>
    <lineage>
        <taxon>Bacteria</taxon>
        <taxon>Pseudomonadati</taxon>
        <taxon>Bacteroidota</taxon>
        <taxon>Flavobacteriia</taxon>
        <taxon>Flavobacteriales</taxon>
        <taxon>Weeksellaceae</taxon>
        <taxon>Ornithobacterium</taxon>
    </lineage>
</organism>
<feature type="domain" description="Alginate export" evidence="2">
    <location>
        <begin position="21"/>
        <end position="380"/>
    </location>
</feature>
<dbReference type="RefSeq" id="WP_014791755.1">
    <property type="nucleotide sequence ID" value="NC_018016.1"/>
</dbReference>
<dbReference type="InterPro" id="IPR053728">
    <property type="entry name" value="Alginate_Permeability_Chnl"/>
</dbReference>
<dbReference type="eggNOG" id="COG3203">
    <property type="taxonomic scope" value="Bacteria"/>
</dbReference>